<gene>
    <name evidence="1" type="ORF">VHEMI02793</name>
</gene>
<reference evidence="1 2" key="1">
    <citation type="journal article" date="2015" name="Genome Announc.">
        <title>Draft Genome Sequence and Gene Annotation of the Entomopathogenic Fungus Verticillium hemipterigenum.</title>
        <authorList>
            <person name="Horn F."/>
            <person name="Habel A."/>
            <person name="Scharf D.H."/>
            <person name="Dworschak J."/>
            <person name="Brakhage A.A."/>
            <person name="Guthke R."/>
            <person name="Hertweck C."/>
            <person name="Linde J."/>
        </authorList>
    </citation>
    <scope>NUCLEOTIDE SEQUENCE [LARGE SCALE GENOMIC DNA]</scope>
</reference>
<dbReference type="AlphaFoldDB" id="A0A0A1T9A4"/>
<evidence type="ECO:0000313" key="1">
    <source>
        <dbReference type="EMBL" id="CEJ82745.1"/>
    </source>
</evidence>
<organism evidence="1 2">
    <name type="scientific">[Torrubiella] hemipterigena</name>
    <dbReference type="NCBI Taxonomy" id="1531966"/>
    <lineage>
        <taxon>Eukaryota</taxon>
        <taxon>Fungi</taxon>
        <taxon>Dikarya</taxon>
        <taxon>Ascomycota</taxon>
        <taxon>Pezizomycotina</taxon>
        <taxon>Sordariomycetes</taxon>
        <taxon>Hypocreomycetidae</taxon>
        <taxon>Hypocreales</taxon>
        <taxon>Clavicipitaceae</taxon>
        <taxon>Clavicipitaceae incertae sedis</taxon>
        <taxon>'Torrubiella' clade</taxon>
    </lineage>
</organism>
<proteinExistence type="predicted"/>
<dbReference type="HOGENOM" id="CLU_787980_0_0_1"/>
<name>A0A0A1T9A4_9HYPO</name>
<dbReference type="Proteomes" id="UP000039046">
    <property type="component" value="Unassembled WGS sequence"/>
</dbReference>
<accession>A0A0A1T9A4</accession>
<evidence type="ECO:0000313" key="2">
    <source>
        <dbReference type="Proteomes" id="UP000039046"/>
    </source>
</evidence>
<sequence length="342" mass="36570">MVVSHKQTPRRSCNSPTSCSKITNEPKMHFATSFTILAGAVMAWQGFNDPSSHLPISANDTRWTDAVKRSDSTAIVSFFDRDVTAAFPGTHIFGWVIKLTSVSLAPHQMAWDLKLVAPQTSISNAPKDADKKTVDDKANGQIVAATDDWAACALVSWGSGSLDPKTFPKDAPTDQKGVCSAWLPKECISALENSATAPFKMFTSEKVTNGGLGRRVCAAPELPKACEGLGLNFTSAHQITDLPLRYLSGATTRSHGWELGGSGKNNLSAADAPKIWTALNRHYVAVLTTFGQYKEDDTVPGYTKLSCLRAAESPLHNAAAPAMRFSIAGGVLVVGVMLLNAF</sequence>
<keyword evidence="2" id="KW-1185">Reference proteome</keyword>
<dbReference type="EMBL" id="CDHN01000001">
    <property type="protein sequence ID" value="CEJ82745.1"/>
    <property type="molecule type" value="Genomic_DNA"/>
</dbReference>
<protein>
    <submittedName>
        <fullName evidence="1">Uncharacterized protein</fullName>
    </submittedName>
</protein>